<evidence type="ECO:0000256" key="1">
    <source>
        <dbReference type="ARBA" id="ARBA00007553"/>
    </source>
</evidence>
<feature type="signal peptide" evidence="3">
    <location>
        <begin position="1"/>
        <end position="38"/>
    </location>
</feature>
<dbReference type="STRING" id="675864.SAMN04489747_3458"/>
<dbReference type="RefSeq" id="WP_090595233.1">
    <property type="nucleotide sequence ID" value="NZ_LT629688.1"/>
</dbReference>
<accession>A0A1G7D436</accession>
<proteinExistence type="inferred from homology"/>
<dbReference type="AlphaFoldDB" id="A0A1G7D436"/>
<dbReference type="Pfam" id="PF08310">
    <property type="entry name" value="LGFP"/>
    <property type="match status" value="3"/>
</dbReference>
<dbReference type="PANTHER" id="PTHR11022">
    <property type="entry name" value="PEPTIDOGLYCAN RECOGNITION PROTEIN"/>
    <property type="match status" value="1"/>
</dbReference>
<dbReference type="InterPro" id="IPR013207">
    <property type="entry name" value="LGFP"/>
</dbReference>
<feature type="domain" description="N-acetylmuramoyl-L-alanine amidase" evidence="4">
    <location>
        <begin position="214"/>
        <end position="365"/>
    </location>
</feature>
<dbReference type="Pfam" id="PF01510">
    <property type="entry name" value="Amidase_2"/>
    <property type="match status" value="1"/>
</dbReference>
<dbReference type="PROSITE" id="PS51318">
    <property type="entry name" value="TAT"/>
    <property type="match status" value="1"/>
</dbReference>
<dbReference type="InterPro" id="IPR002502">
    <property type="entry name" value="Amidase_domain"/>
</dbReference>
<feature type="region of interest" description="Disordered" evidence="2">
    <location>
        <begin position="49"/>
        <end position="73"/>
    </location>
</feature>
<feature type="compositionally biased region" description="Low complexity" evidence="2">
    <location>
        <begin position="57"/>
        <end position="73"/>
    </location>
</feature>
<dbReference type="SMART" id="SM00644">
    <property type="entry name" value="Ami_2"/>
    <property type="match status" value="1"/>
</dbReference>
<dbReference type="InterPro" id="IPR015510">
    <property type="entry name" value="PGRP"/>
</dbReference>
<dbReference type="SMART" id="SM00701">
    <property type="entry name" value="PGRP"/>
    <property type="match status" value="1"/>
</dbReference>
<dbReference type="CDD" id="cd06583">
    <property type="entry name" value="PGRP"/>
    <property type="match status" value="1"/>
</dbReference>
<comment type="similarity">
    <text evidence="1">Belongs to the N-acetylmuramoyl-L-alanine amidase 2 family.</text>
</comment>
<evidence type="ECO:0000313" key="6">
    <source>
        <dbReference type="EMBL" id="SDE45495.1"/>
    </source>
</evidence>
<dbReference type="GO" id="GO:0008745">
    <property type="term" value="F:N-acetylmuramoyl-L-alanine amidase activity"/>
    <property type="evidence" value="ECO:0007669"/>
    <property type="project" value="InterPro"/>
</dbReference>
<evidence type="ECO:0000256" key="3">
    <source>
        <dbReference type="SAM" id="SignalP"/>
    </source>
</evidence>
<evidence type="ECO:0000259" key="4">
    <source>
        <dbReference type="SMART" id="SM00644"/>
    </source>
</evidence>
<evidence type="ECO:0000313" key="7">
    <source>
        <dbReference type="Proteomes" id="UP000198546"/>
    </source>
</evidence>
<evidence type="ECO:0000259" key="5">
    <source>
        <dbReference type="SMART" id="SM00701"/>
    </source>
</evidence>
<dbReference type="GO" id="GO:0009253">
    <property type="term" value="P:peptidoglycan catabolic process"/>
    <property type="evidence" value="ECO:0007669"/>
    <property type="project" value="InterPro"/>
</dbReference>
<dbReference type="InterPro" id="IPR036505">
    <property type="entry name" value="Amidase/PGRP_sf"/>
</dbReference>
<dbReference type="OrthoDB" id="9773852at2"/>
<gene>
    <name evidence="6" type="ORF">SAMN04489747_3458</name>
</gene>
<feature type="chain" id="PRO_5009240752" evidence="3">
    <location>
        <begin position="39"/>
        <end position="651"/>
    </location>
</feature>
<sequence>MDSPTTHPRALLRRSTALGAAALLLGGLAAVHTLPAQAEVDTPVTEVSLEAPGTGGRSQQRTTERSQTQQQTEQVGEVVLAELPQQEVEEFSTLGVTWDAASEGPAPTVQFRTRTDGDWTGWATAEDAAQDAVEEEGEGRTGTDPVYVGPSDAVQVRLTGTSGSRLVEPRLALVEAEETSADSRLITTAAAAAAPGMAPRPAYVSRKGWGADESKKECETYTGDTIQGAIVHHTAGINSYTKAQSASIVRGIYAYHTQTLGWCDIGYNFLIDKYGQVFEGRSGGVDKPVHGAHATSWNTDTVGISFMGNYETAAAPSVMLEAGAKVLAWKFDAYYRDPLSKVTLAGKYINRISGHGDVMSTACPGTNVRSKMTWLRERVNTLVGSRTTPNFTRWQALGGGKGDLGEPYLGERVVADGRVTEFAEHQLYSAGTRSYLATGAIGDTYRTLGGPTSAIGFPVSDEYAYPRTGYRANRFEDGAIIWSGSTGAHLVRAGFWHTYRDNDTYRSFLGGPTGPETRHSTLGVSVQDFQGGRLFWNGGTKVLRGGVATHYKKLSATAQASRGIPTGLETVSASKGVAKQTLTKSTMFWVGGKVVETYGGINTAYVGVGAEASRLGLPVSTEKSASDGTRYSDFEGGRITWRSGKAVVSYK</sequence>
<dbReference type="SUPFAM" id="SSF55846">
    <property type="entry name" value="N-acetylmuramoyl-L-alanine amidase-like"/>
    <property type="match status" value="1"/>
</dbReference>
<dbReference type="GO" id="GO:0008270">
    <property type="term" value="F:zinc ion binding"/>
    <property type="evidence" value="ECO:0007669"/>
    <property type="project" value="InterPro"/>
</dbReference>
<name>A0A1G7D436_9ACTN</name>
<dbReference type="InterPro" id="IPR006619">
    <property type="entry name" value="PGRP_domain_met/bac"/>
</dbReference>
<reference evidence="6 7" key="1">
    <citation type="submission" date="2016-10" db="EMBL/GenBank/DDBJ databases">
        <authorList>
            <person name="de Groot N.N."/>
        </authorList>
    </citation>
    <scope>NUCLEOTIDE SEQUENCE [LARGE SCALE GENOMIC DNA]</scope>
    <source>
        <strain evidence="6 7">MON 2.2</strain>
    </source>
</reference>
<feature type="domain" description="Peptidoglycan recognition protein family" evidence="5">
    <location>
        <begin position="201"/>
        <end position="349"/>
    </location>
</feature>
<organism evidence="6 7">
    <name type="scientific">Auraticoccus monumenti</name>
    <dbReference type="NCBI Taxonomy" id="675864"/>
    <lineage>
        <taxon>Bacteria</taxon>
        <taxon>Bacillati</taxon>
        <taxon>Actinomycetota</taxon>
        <taxon>Actinomycetes</taxon>
        <taxon>Propionibacteriales</taxon>
        <taxon>Propionibacteriaceae</taxon>
        <taxon>Auraticoccus</taxon>
    </lineage>
</organism>
<dbReference type="PANTHER" id="PTHR11022:SF41">
    <property type="entry name" value="PEPTIDOGLYCAN-RECOGNITION PROTEIN LC-RELATED"/>
    <property type="match status" value="1"/>
</dbReference>
<dbReference type="Proteomes" id="UP000198546">
    <property type="component" value="Chromosome i"/>
</dbReference>
<keyword evidence="3" id="KW-0732">Signal</keyword>
<protein>
    <submittedName>
        <fullName evidence="6">LGFP repeat-containing protein</fullName>
    </submittedName>
</protein>
<dbReference type="Gene3D" id="3.40.80.10">
    <property type="entry name" value="Peptidoglycan recognition protein-like"/>
    <property type="match status" value="1"/>
</dbReference>
<dbReference type="InterPro" id="IPR006311">
    <property type="entry name" value="TAT_signal"/>
</dbReference>
<dbReference type="EMBL" id="LT629688">
    <property type="protein sequence ID" value="SDE45495.1"/>
    <property type="molecule type" value="Genomic_DNA"/>
</dbReference>
<keyword evidence="7" id="KW-1185">Reference proteome</keyword>
<evidence type="ECO:0000256" key="2">
    <source>
        <dbReference type="SAM" id="MobiDB-lite"/>
    </source>
</evidence>